<evidence type="ECO:0000313" key="2">
    <source>
        <dbReference type="Proteomes" id="UP001172386"/>
    </source>
</evidence>
<organism evidence="1 2">
    <name type="scientific">Neophaeococcomyces mojaviensis</name>
    <dbReference type="NCBI Taxonomy" id="3383035"/>
    <lineage>
        <taxon>Eukaryota</taxon>
        <taxon>Fungi</taxon>
        <taxon>Dikarya</taxon>
        <taxon>Ascomycota</taxon>
        <taxon>Pezizomycotina</taxon>
        <taxon>Eurotiomycetes</taxon>
        <taxon>Chaetothyriomycetidae</taxon>
        <taxon>Chaetothyriales</taxon>
        <taxon>Chaetothyriales incertae sedis</taxon>
        <taxon>Neophaeococcomyces</taxon>
    </lineage>
</organism>
<accession>A0ACC3AHU2</accession>
<reference evidence="1" key="1">
    <citation type="submission" date="2022-10" db="EMBL/GenBank/DDBJ databases">
        <title>Culturing micro-colonial fungi from biological soil crusts in the Mojave desert and describing Neophaeococcomyces mojavensis, and introducing the new genera and species Taxawa tesnikishii.</title>
        <authorList>
            <person name="Kurbessoian T."/>
            <person name="Stajich J.E."/>
        </authorList>
    </citation>
    <scope>NUCLEOTIDE SEQUENCE</scope>
    <source>
        <strain evidence="1">JES_112</strain>
    </source>
</reference>
<gene>
    <name evidence="1" type="primary">MED8</name>
    <name evidence="1" type="ORF">H2198_001496</name>
</gene>
<protein>
    <submittedName>
        <fullName evidence="1">Mediator of RNA polymerase II transcription subunit 8</fullName>
    </submittedName>
</protein>
<dbReference type="EMBL" id="JAPDRQ010000016">
    <property type="protein sequence ID" value="KAJ9662362.1"/>
    <property type="molecule type" value="Genomic_DNA"/>
</dbReference>
<dbReference type="Proteomes" id="UP001172386">
    <property type="component" value="Unassembled WGS sequence"/>
</dbReference>
<proteinExistence type="predicted"/>
<evidence type="ECO:0000313" key="1">
    <source>
        <dbReference type="EMBL" id="KAJ9662362.1"/>
    </source>
</evidence>
<name>A0ACC3AHU2_9EURO</name>
<keyword evidence="2" id="KW-1185">Reference proteome</keyword>
<sequence>MASFESEGTKIETDVWKVLDRLRARLQLLVGSLTAMQNDLANPNVALPAWPQFQTSMNKVQQEINQVAEQIKQNRETLSNMVLVPDPKFPIRQQHILQTLMRTKMEPSVEDWIEQNLKAAHEKTEEEKRDWIELDRNPLKRLTEDDRRQLWPWAAVTANIKGKSHIWGADFTAAEKAEGCEKIETGLMRPLEEPPTPDPYAESGLDGEEPQQYVEVDVEGADEADKMDLDQTRQSGARAASHSTLARSAIPMENIHRFMTKGVQT</sequence>
<comment type="caution">
    <text evidence="1">The sequence shown here is derived from an EMBL/GenBank/DDBJ whole genome shotgun (WGS) entry which is preliminary data.</text>
</comment>